<accession>A0ABS0NI06</accession>
<name>A0ABS0NI06_9ACTN</name>
<dbReference type="Pfam" id="PF01243">
    <property type="entry name" value="PNPOx_N"/>
    <property type="match status" value="1"/>
</dbReference>
<dbReference type="RefSeq" id="WP_197988449.1">
    <property type="nucleotide sequence ID" value="NZ_JACYXC010000001.1"/>
</dbReference>
<comment type="caution">
    <text evidence="2">The sequence shown here is derived from an EMBL/GenBank/DDBJ whole genome shotgun (WGS) entry which is preliminary data.</text>
</comment>
<dbReference type="InterPro" id="IPR012349">
    <property type="entry name" value="Split_barrel_FMN-bd"/>
</dbReference>
<evidence type="ECO:0000259" key="1">
    <source>
        <dbReference type="Pfam" id="PF01243"/>
    </source>
</evidence>
<protein>
    <submittedName>
        <fullName evidence="2">Pyridoxamine 5'-phosphate oxidase family protein</fullName>
    </submittedName>
</protein>
<dbReference type="SUPFAM" id="SSF50475">
    <property type="entry name" value="FMN-binding split barrel"/>
    <property type="match status" value="1"/>
</dbReference>
<gene>
    <name evidence="2" type="ORF">IHE55_08325</name>
</gene>
<organism evidence="2 3">
    <name type="scientific">Streptomyces pactum</name>
    <dbReference type="NCBI Taxonomy" id="68249"/>
    <lineage>
        <taxon>Bacteria</taxon>
        <taxon>Bacillati</taxon>
        <taxon>Actinomycetota</taxon>
        <taxon>Actinomycetes</taxon>
        <taxon>Kitasatosporales</taxon>
        <taxon>Streptomycetaceae</taxon>
        <taxon>Streptomyces</taxon>
    </lineage>
</organism>
<dbReference type="EMBL" id="JACYXC010000001">
    <property type="protein sequence ID" value="MBH5334801.1"/>
    <property type="molecule type" value="Genomic_DNA"/>
</dbReference>
<evidence type="ECO:0000313" key="3">
    <source>
        <dbReference type="Proteomes" id="UP000807371"/>
    </source>
</evidence>
<proteinExistence type="predicted"/>
<dbReference type="Gene3D" id="2.30.110.10">
    <property type="entry name" value="Electron Transport, Fmn-binding Protein, Chain A"/>
    <property type="match status" value="1"/>
</dbReference>
<evidence type="ECO:0000313" key="2">
    <source>
        <dbReference type="EMBL" id="MBH5334801.1"/>
    </source>
</evidence>
<reference evidence="2 3" key="1">
    <citation type="submission" date="2020-09" db="EMBL/GenBank/DDBJ databases">
        <title>Biosynthesis of the nuclear factor of activated T cells inhibitor NFAT-133 and its congeners in Streptomyces pactum.</title>
        <authorList>
            <person name="Zhou W."/>
            <person name="Posri P."/>
            <person name="Abugrain M.E."/>
            <person name="Weisberg A.J."/>
            <person name="Chang J.H."/>
            <person name="Mahmud T."/>
        </authorList>
    </citation>
    <scope>NUCLEOTIDE SEQUENCE [LARGE SCALE GENOMIC DNA]</scope>
    <source>
        <strain evidence="2 3">ATCC 27456</strain>
    </source>
</reference>
<keyword evidence="3" id="KW-1185">Reference proteome</keyword>
<sequence length="156" mass="17752">MTAETRTVRSQAQRKHDVLERLEREEDIWVASAALSGTPYLVPLSFLWDGEAVWLSTRAGNPTGRNLRATGLVRMSLAHTRDVVLLDGRVTEVVAPQDMPEETGDAFAAKSRWDPRSARDTPSYMYFKVLLTGVQAWHEEHEIHERHLMRNGVWSV</sequence>
<dbReference type="InterPro" id="IPR011576">
    <property type="entry name" value="Pyridox_Oxase_N"/>
</dbReference>
<feature type="domain" description="Pyridoxamine 5'-phosphate oxidase N-terminal" evidence="1">
    <location>
        <begin position="18"/>
        <end position="136"/>
    </location>
</feature>
<dbReference type="Proteomes" id="UP000807371">
    <property type="component" value="Unassembled WGS sequence"/>
</dbReference>